<protein>
    <submittedName>
        <fullName evidence="1">DUF6470 family protein</fullName>
    </submittedName>
</protein>
<dbReference type="RefSeq" id="WP_390252020.1">
    <property type="nucleotide sequence ID" value="NZ_JBHSDT010000004.1"/>
</dbReference>
<comment type="caution">
    <text evidence="1">The sequence shown here is derived from an EMBL/GenBank/DDBJ whole genome shotgun (WGS) entry which is preliminary data.</text>
</comment>
<dbReference type="Pfam" id="PF20074">
    <property type="entry name" value="DUF6470"/>
    <property type="match status" value="1"/>
</dbReference>
<proteinExistence type="predicted"/>
<dbReference type="EMBL" id="JBHSDT010000004">
    <property type="protein sequence ID" value="MFC4403531.1"/>
    <property type="molecule type" value="Genomic_DNA"/>
</dbReference>
<keyword evidence="2" id="KW-1185">Reference proteome</keyword>
<organism evidence="1 2">
    <name type="scientific">Gracilibacillus xinjiangensis</name>
    <dbReference type="NCBI Taxonomy" id="1193282"/>
    <lineage>
        <taxon>Bacteria</taxon>
        <taxon>Bacillati</taxon>
        <taxon>Bacillota</taxon>
        <taxon>Bacilli</taxon>
        <taxon>Bacillales</taxon>
        <taxon>Bacillaceae</taxon>
        <taxon>Gracilibacillus</taxon>
    </lineage>
</organism>
<dbReference type="InterPro" id="IPR045527">
    <property type="entry name" value="DUF6470"/>
</dbReference>
<evidence type="ECO:0000313" key="1">
    <source>
        <dbReference type="EMBL" id="MFC4403531.1"/>
    </source>
</evidence>
<dbReference type="Proteomes" id="UP001595882">
    <property type="component" value="Unassembled WGS sequence"/>
</dbReference>
<sequence length="196" mass="22161">MKLPQVRIQSQNAMLGLQINNAQLQIESEPAKQTISQPNASINITTKQGKLTIDQSKALADVGIISVEESVRKYAKEGMQTAIEGSRKRRRQGDLMMKIENGGNPLVQVSKQNGERPIKSFNIGWIPSGDGVKFHYEPAEVSVNNKANKPIIEVKPTENQFYYQRGNVEIYLEQKNWLEIDFENVKFVGNNFEIEI</sequence>
<accession>A0ABV8WY67</accession>
<evidence type="ECO:0000313" key="2">
    <source>
        <dbReference type="Proteomes" id="UP001595882"/>
    </source>
</evidence>
<reference evidence="2" key="1">
    <citation type="journal article" date="2019" name="Int. J. Syst. Evol. Microbiol.">
        <title>The Global Catalogue of Microorganisms (GCM) 10K type strain sequencing project: providing services to taxonomists for standard genome sequencing and annotation.</title>
        <authorList>
            <consortium name="The Broad Institute Genomics Platform"/>
            <consortium name="The Broad Institute Genome Sequencing Center for Infectious Disease"/>
            <person name="Wu L."/>
            <person name="Ma J."/>
        </authorList>
    </citation>
    <scope>NUCLEOTIDE SEQUENCE [LARGE SCALE GENOMIC DNA]</scope>
    <source>
        <strain evidence="2">CCUG 37865</strain>
    </source>
</reference>
<gene>
    <name evidence="1" type="ORF">ACFOY7_10610</name>
</gene>
<name>A0ABV8WY67_9BACI</name>